<feature type="binding site" evidence="7">
    <location>
        <position position="19"/>
    </location>
    <ligand>
        <name>phosphoenolpyruvate</name>
        <dbReference type="ChEBI" id="CHEBI:58702"/>
    </ligand>
</feature>
<organism evidence="9 10">
    <name type="scientific">SAR324 cluster bacterium</name>
    <dbReference type="NCBI Taxonomy" id="2024889"/>
    <lineage>
        <taxon>Bacteria</taxon>
        <taxon>Deltaproteobacteria</taxon>
        <taxon>SAR324 cluster</taxon>
    </lineage>
</organism>
<comment type="caution">
    <text evidence="7">Lacks conserved residue(s) required for the propagation of feature annotation.</text>
</comment>
<feature type="binding site" evidence="7">
    <location>
        <position position="158"/>
    </location>
    <ligand>
        <name>3-phosphoshikimate</name>
        <dbReference type="ChEBI" id="CHEBI:145989"/>
    </ligand>
</feature>
<feature type="binding site" evidence="7">
    <location>
        <position position="300"/>
    </location>
    <ligand>
        <name>3-phosphoshikimate</name>
        <dbReference type="ChEBI" id="CHEBI:145989"/>
    </ligand>
</feature>
<feature type="binding site" evidence="7">
    <location>
        <position position="327"/>
    </location>
    <ligand>
        <name>3-phosphoshikimate</name>
        <dbReference type="ChEBI" id="CHEBI:145989"/>
    </ligand>
</feature>
<dbReference type="InterPro" id="IPR013792">
    <property type="entry name" value="RNA3'P_cycl/enolpyr_Trfase_a/b"/>
</dbReference>
<keyword evidence="7" id="KW-0963">Cytoplasm</keyword>
<keyword evidence="3 7" id="KW-0028">Amino-acid biosynthesis</keyword>
<feature type="binding site" evidence="7">
    <location>
        <position position="159"/>
    </location>
    <ligand>
        <name>3-phosphoshikimate</name>
        <dbReference type="ChEBI" id="CHEBI:145989"/>
    </ligand>
</feature>
<sequence length="415" mass="44614">MRYVQPVFLEGGLEAPPSKSMMQRAVLAATFASGHTRILNPSYCDDGLSALHAAGVLGAKIIKDPSVVHIQGGHSPLAYEIDCGQSGLCLRMLCALTSIFKEQFTLTGRGSLTKRPLDMVALPLRSLGAEVELDGSFLPIKIKGPIHGGTIEVDASKSSQFLTGLLMALPLCDKDSCLRVSALKSKPYVQMTLVLLKSFGIKIDARTDLLEFNIQGRQSYCATTCNIEGDWSGAAFFLVAAAINGVLQVRNLDTQSPQADRAILDVLIQAGADMELSEEGIIVRKSNLQSFDFDASECPDLFPPLVALACYCRGISKIHGTERLKFKESDRTKALIEEFSKMGASLKEEGNVLIVKGTSLHGAEIDPHNDHRIAMATSIAAIGSSDSVGIRDSECVSKSYPGFFEELEKLASSGI</sequence>
<evidence type="ECO:0000256" key="7">
    <source>
        <dbReference type="HAMAP-Rule" id="MF_00210"/>
    </source>
</evidence>
<reference evidence="9 10" key="1">
    <citation type="journal article" date="2020" name="Biotechnol. Biofuels">
        <title>New insights from the biogas microbiome by comprehensive genome-resolved metagenomics of nearly 1600 species originating from multiple anaerobic digesters.</title>
        <authorList>
            <person name="Campanaro S."/>
            <person name="Treu L."/>
            <person name="Rodriguez-R L.M."/>
            <person name="Kovalovszki A."/>
            <person name="Ziels R.M."/>
            <person name="Maus I."/>
            <person name="Zhu X."/>
            <person name="Kougias P.G."/>
            <person name="Basile A."/>
            <person name="Luo G."/>
            <person name="Schluter A."/>
            <person name="Konstantinidis K.T."/>
            <person name="Angelidaki I."/>
        </authorList>
    </citation>
    <scope>NUCLEOTIDE SEQUENCE [LARGE SCALE GENOMIC DNA]</scope>
    <source>
        <strain evidence="9">AS27yjCOA_65</strain>
    </source>
</reference>
<keyword evidence="5 7" id="KW-0057">Aromatic amino acid biosynthesis</keyword>
<comment type="pathway">
    <text evidence="1 7">Metabolic intermediate biosynthesis; chorismate biosynthesis; chorismate from D-erythrose 4-phosphate and phosphoenolpyruvate: step 6/7.</text>
</comment>
<keyword evidence="4 7" id="KW-0808">Transferase</keyword>
<dbReference type="GO" id="GO:0009423">
    <property type="term" value="P:chorismate biosynthetic process"/>
    <property type="evidence" value="ECO:0007669"/>
    <property type="project" value="UniProtKB-UniRule"/>
</dbReference>
<dbReference type="PANTHER" id="PTHR21090">
    <property type="entry name" value="AROM/DEHYDROQUINATE SYNTHASE"/>
    <property type="match status" value="1"/>
</dbReference>
<evidence type="ECO:0000313" key="10">
    <source>
        <dbReference type="Proteomes" id="UP000524246"/>
    </source>
</evidence>
<evidence type="ECO:0000256" key="1">
    <source>
        <dbReference type="ARBA" id="ARBA00004811"/>
    </source>
</evidence>
<gene>
    <name evidence="7 9" type="primary">aroA</name>
    <name evidence="9" type="ORF">GYA55_12965</name>
</gene>
<feature type="binding site" evidence="7">
    <location>
        <position position="185"/>
    </location>
    <ligand>
        <name>3-phosphoshikimate</name>
        <dbReference type="ChEBI" id="CHEBI:145989"/>
    </ligand>
</feature>
<feature type="binding site" evidence="7">
    <location>
        <position position="19"/>
    </location>
    <ligand>
        <name>3-phosphoshikimate</name>
        <dbReference type="ChEBI" id="CHEBI:145989"/>
    </ligand>
</feature>
<evidence type="ECO:0000256" key="5">
    <source>
        <dbReference type="ARBA" id="ARBA00023141"/>
    </source>
</evidence>
<comment type="caution">
    <text evidence="9">The sequence shown here is derived from an EMBL/GenBank/DDBJ whole genome shotgun (WGS) entry which is preliminary data.</text>
</comment>
<dbReference type="InterPro" id="IPR001986">
    <property type="entry name" value="Enolpyruvate_Tfrase_dom"/>
</dbReference>
<dbReference type="Proteomes" id="UP000524246">
    <property type="component" value="Unassembled WGS sequence"/>
</dbReference>
<dbReference type="SUPFAM" id="SSF55205">
    <property type="entry name" value="EPT/RTPC-like"/>
    <property type="match status" value="1"/>
</dbReference>
<feature type="binding site" evidence="7">
    <location>
        <position position="115"/>
    </location>
    <ligand>
        <name>phosphoenolpyruvate</name>
        <dbReference type="ChEBI" id="CHEBI:58702"/>
    </ligand>
</feature>
<feature type="active site" description="Proton acceptor" evidence="7">
    <location>
        <position position="300"/>
    </location>
</feature>
<dbReference type="HAMAP" id="MF_00210">
    <property type="entry name" value="EPSP_synth"/>
    <property type="match status" value="1"/>
</dbReference>
<dbReference type="Gene3D" id="3.65.10.10">
    <property type="entry name" value="Enolpyruvate transferase domain"/>
    <property type="match status" value="2"/>
</dbReference>
<feature type="binding site" evidence="7">
    <location>
        <position position="24"/>
    </location>
    <ligand>
        <name>3-phosphoshikimate</name>
        <dbReference type="ChEBI" id="CHEBI:145989"/>
    </ligand>
</feature>
<evidence type="ECO:0000313" key="9">
    <source>
        <dbReference type="EMBL" id="NMC64067.1"/>
    </source>
</evidence>
<dbReference type="PIRSF" id="PIRSF000505">
    <property type="entry name" value="EPSPS"/>
    <property type="match status" value="1"/>
</dbReference>
<feature type="binding site" evidence="7">
    <location>
        <position position="372"/>
    </location>
    <ligand>
        <name>phosphoenolpyruvate</name>
        <dbReference type="ChEBI" id="CHEBI:58702"/>
    </ligand>
</feature>
<dbReference type="GO" id="GO:0003866">
    <property type="term" value="F:3-phosphoshikimate 1-carboxyvinyltransferase activity"/>
    <property type="evidence" value="ECO:0007669"/>
    <property type="project" value="UniProtKB-UniRule"/>
</dbReference>
<feature type="binding site" evidence="7">
    <location>
        <position position="160"/>
    </location>
    <ligand>
        <name>3-phosphoshikimate</name>
        <dbReference type="ChEBI" id="CHEBI:145989"/>
    </ligand>
</feature>
<evidence type="ECO:0000256" key="2">
    <source>
        <dbReference type="ARBA" id="ARBA00009948"/>
    </source>
</evidence>
<comment type="catalytic activity">
    <reaction evidence="6">
        <text>3-phosphoshikimate + phosphoenolpyruvate = 5-O-(1-carboxyvinyl)-3-phosphoshikimate + phosphate</text>
        <dbReference type="Rhea" id="RHEA:21256"/>
        <dbReference type="ChEBI" id="CHEBI:43474"/>
        <dbReference type="ChEBI" id="CHEBI:57701"/>
        <dbReference type="ChEBI" id="CHEBI:58702"/>
        <dbReference type="ChEBI" id="CHEBI:145989"/>
        <dbReference type="EC" id="2.5.1.19"/>
    </reaction>
    <physiologicalReaction direction="left-to-right" evidence="6">
        <dbReference type="Rhea" id="RHEA:21257"/>
    </physiologicalReaction>
</comment>
<dbReference type="GO" id="GO:0005737">
    <property type="term" value="C:cytoplasm"/>
    <property type="evidence" value="ECO:0007669"/>
    <property type="project" value="UniProtKB-SubCell"/>
</dbReference>
<feature type="domain" description="Enolpyruvate transferase" evidence="8">
    <location>
        <begin position="9"/>
        <end position="407"/>
    </location>
</feature>
<feature type="binding site" evidence="7">
    <location>
        <position position="398"/>
    </location>
    <ligand>
        <name>phosphoenolpyruvate</name>
        <dbReference type="ChEBI" id="CHEBI:58702"/>
    </ligand>
</feature>
<dbReference type="InterPro" id="IPR036968">
    <property type="entry name" value="Enolpyruvate_Tfrase_sf"/>
</dbReference>
<dbReference type="UniPathway" id="UPA00053">
    <property type="reaction ID" value="UER00089"/>
</dbReference>
<comment type="subcellular location">
    <subcellularLocation>
        <location evidence="7">Cytoplasm</location>
    </subcellularLocation>
</comment>
<accession>A0A7X9FTJ2</accession>
<comment type="similarity">
    <text evidence="2 7">Belongs to the EPSP synthase family.</text>
</comment>
<feature type="binding site" evidence="7">
    <location>
        <position position="20"/>
    </location>
    <ligand>
        <name>3-phosphoshikimate</name>
        <dbReference type="ChEBI" id="CHEBI:145989"/>
    </ligand>
</feature>
<dbReference type="GO" id="GO:0009073">
    <property type="term" value="P:aromatic amino acid family biosynthetic process"/>
    <property type="evidence" value="ECO:0007669"/>
    <property type="project" value="UniProtKB-KW"/>
</dbReference>
<dbReference type="Pfam" id="PF00275">
    <property type="entry name" value="EPSP_synthase"/>
    <property type="match status" value="1"/>
</dbReference>
<name>A0A7X9FTJ2_9DELT</name>
<dbReference type="EMBL" id="JAAZON010000595">
    <property type="protein sequence ID" value="NMC64067.1"/>
    <property type="molecule type" value="Genomic_DNA"/>
</dbReference>
<dbReference type="AlphaFoldDB" id="A0A7X9FTJ2"/>
<dbReference type="InterPro" id="IPR006264">
    <property type="entry name" value="EPSP_synthase"/>
</dbReference>
<proteinExistence type="inferred from homology"/>
<dbReference type="CDD" id="cd01556">
    <property type="entry name" value="EPSP_synthase"/>
    <property type="match status" value="1"/>
</dbReference>
<feature type="binding site" evidence="7">
    <location>
        <position position="160"/>
    </location>
    <ligand>
        <name>phosphoenolpyruvate</name>
        <dbReference type="ChEBI" id="CHEBI:58702"/>
    </ligand>
</feature>
<dbReference type="NCBIfam" id="TIGR01356">
    <property type="entry name" value="aroA"/>
    <property type="match status" value="1"/>
</dbReference>
<dbReference type="EC" id="2.5.1.19" evidence="7"/>
<dbReference type="GO" id="GO:0008652">
    <property type="term" value="P:amino acid biosynthetic process"/>
    <property type="evidence" value="ECO:0007669"/>
    <property type="project" value="UniProtKB-KW"/>
</dbReference>
<comment type="function">
    <text evidence="7">Catalyzes the transfer of the enolpyruvyl moiety of phosphoenolpyruvate (PEP) to the 5-hydroxyl of shikimate-3-phosphate (S3P) to produce enolpyruvyl shikimate-3-phosphate and inorganic phosphate.</text>
</comment>
<evidence type="ECO:0000256" key="6">
    <source>
        <dbReference type="ARBA" id="ARBA00044633"/>
    </source>
</evidence>
<evidence type="ECO:0000256" key="3">
    <source>
        <dbReference type="ARBA" id="ARBA00022605"/>
    </source>
</evidence>
<feature type="binding site" evidence="7">
    <location>
        <position position="87"/>
    </location>
    <ligand>
        <name>phosphoenolpyruvate</name>
        <dbReference type="ChEBI" id="CHEBI:58702"/>
    </ligand>
</feature>
<feature type="binding site" evidence="7">
    <location>
        <position position="331"/>
    </location>
    <ligand>
        <name>phosphoenolpyruvate</name>
        <dbReference type="ChEBI" id="CHEBI:58702"/>
    </ligand>
</feature>
<evidence type="ECO:0000256" key="4">
    <source>
        <dbReference type="ARBA" id="ARBA00022679"/>
    </source>
</evidence>
<protein>
    <recommendedName>
        <fullName evidence="7">3-phosphoshikimate 1-carboxyvinyltransferase</fullName>
        <ecNumber evidence="7">2.5.1.19</ecNumber>
    </recommendedName>
    <alternativeName>
        <fullName evidence="7">5-enolpyruvylshikimate-3-phosphate synthase</fullName>
        <shortName evidence="7">EPSP synthase</shortName>
        <shortName evidence="7">EPSPS</shortName>
    </alternativeName>
</protein>
<evidence type="ECO:0000259" key="8">
    <source>
        <dbReference type="Pfam" id="PF00275"/>
    </source>
</evidence>
<comment type="subunit">
    <text evidence="7">Monomer.</text>
</comment>
<dbReference type="PANTHER" id="PTHR21090:SF5">
    <property type="entry name" value="PENTAFUNCTIONAL AROM POLYPEPTIDE"/>
    <property type="match status" value="1"/>
</dbReference>